<dbReference type="PROSITE" id="PS00211">
    <property type="entry name" value="ABC_TRANSPORTER_1"/>
    <property type="match status" value="1"/>
</dbReference>
<keyword evidence="6" id="KW-1278">Translocase</keyword>
<dbReference type="RefSeq" id="WP_350938081.1">
    <property type="nucleotide sequence ID" value="NZ_JAYWLC010000013.1"/>
</dbReference>
<sequence>MPMIQLDHLEKRYAKGAAPAVDDLTLSIEHGSFTCILGPSGCGKSTTLRMICGLEATTGGEIRIGEQVLDSTAKGVFVPPEKRGLGLVFQSYALWPHMTVAENIAFGLKVARMPKPARKIRVAEMVRTLRIEGLENRYPAQLSGGQQQRVALARTLAVSPGVLLLDEPLSNLDAALRLSMRAELARLHRDFGTTIVFVTHDQWEAMTLATHIAVMAGGRLQQFGRPDEIYGQPANCFVAEFIGNPPINLIPARSHTARALMQGAHPQGEMLGLRPEGISLGHESGLPAVIEEILPTGGAWIITLRLADEAGPLTLTHTTQLPPRWQLGAPVYLRARPEALHLFCAQGHALAPLASRMTAGPSHSRALAGLA</sequence>
<evidence type="ECO:0000256" key="6">
    <source>
        <dbReference type="ARBA" id="ARBA00022967"/>
    </source>
</evidence>
<keyword evidence="3" id="KW-1003">Cell membrane</keyword>
<evidence type="ECO:0000256" key="3">
    <source>
        <dbReference type="ARBA" id="ARBA00022475"/>
    </source>
</evidence>
<dbReference type="InterPro" id="IPR003593">
    <property type="entry name" value="AAA+_ATPase"/>
</dbReference>
<dbReference type="InterPro" id="IPR013611">
    <property type="entry name" value="Transp-assoc_OB_typ2"/>
</dbReference>
<dbReference type="GO" id="GO:0005524">
    <property type="term" value="F:ATP binding"/>
    <property type="evidence" value="ECO:0007669"/>
    <property type="project" value="UniProtKB-KW"/>
</dbReference>
<evidence type="ECO:0000259" key="8">
    <source>
        <dbReference type="PROSITE" id="PS50893"/>
    </source>
</evidence>
<proteinExistence type="inferred from homology"/>
<dbReference type="PANTHER" id="PTHR43875">
    <property type="entry name" value="MALTODEXTRIN IMPORT ATP-BINDING PROTEIN MSMX"/>
    <property type="match status" value="1"/>
</dbReference>
<evidence type="ECO:0000313" key="9">
    <source>
        <dbReference type="EMBL" id="MER5172959.1"/>
    </source>
</evidence>
<keyword evidence="4" id="KW-0547">Nucleotide-binding</keyword>
<dbReference type="Proteomes" id="UP001438953">
    <property type="component" value="Unassembled WGS sequence"/>
</dbReference>
<evidence type="ECO:0000256" key="2">
    <source>
        <dbReference type="ARBA" id="ARBA00022448"/>
    </source>
</evidence>
<evidence type="ECO:0000256" key="5">
    <source>
        <dbReference type="ARBA" id="ARBA00022840"/>
    </source>
</evidence>
<dbReference type="EMBL" id="JAYWLC010000013">
    <property type="protein sequence ID" value="MER5172959.1"/>
    <property type="molecule type" value="Genomic_DNA"/>
</dbReference>
<dbReference type="Gene3D" id="2.40.50.100">
    <property type="match status" value="1"/>
</dbReference>
<dbReference type="SMART" id="SM00382">
    <property type="entry name" value="AAA"/>
    <property type="match status" value="1"/>
</dbReference>
<dbReference type="SUPFAM" id="SSF52540">
    <property type="entry name" value="P-loop containing nucleoside triphosphate hydrolases"/>
    <property type="match status" value="1"/>
</dbReference>
<comment type="similarity">
    <text evidence="1">Belongs to the ABC transporter superfamily.</text>
</comment>
<keyword evidence="2" id="KW-0813">Transport</keyword>
<keyword evidence="5 9" id="KW-0067">ATP-binding</keyword>
<dbReference type="Gene3D" id="3.40.50.300">
    <property type="entry name" value="P-loop containing nucleotide triphosphate hydrolases"/>
    <property type="match status" value="1"/>
</dbReference>
<name>A0ABV1SJ87_9RHOB</name>
<dbReference type="PANTHER" id="PTHR43875:SF15">
    <property type="entry name" value="TREHALOSE IMPORT ATP-BINDING PROTEIN SUGC"/>
    <property type="match status" value="1"/>
</dbReference>
<dbReference type="InterPro" id="IPR008995">
    <property type="entry name" value="Mo/tungstate-bd_C_term_dom"/>
</dbReference>
<organism evidence="9 10">
    <name type="scientific">Thioclava kandeliae</name>
    <dbReference type="NCBI Taxonomy" id="3070818"/>
    <lineage>
        <taxon>Bacteria</taxon>
        <taxon>Pseudomonadati</taxon>
        <taxon>Pseudomonadota</taxon>
        <taxon>Alphaproteobacteria</taxon>
        <taxon>Rhodobacterales</taxon>
        <taxon>Paracoccaceae</taxon>
        <taxon>Thioclava</taxon>
    </lineage>
</organism>
<dbReference type="InterPro" id="IPR017871">
    <property type="entry name" value="ABC_transporter-like_CS"/>
</dbReference>
<reference evidence="9 10" key="2">
    <citation type="submission" date="2024-06" db="EMBL/GenBank/DDBJ databases">
        <title>Thioclava kandeliae sp. nov. from a rhizosphere soil sample of Kandelia candel in a mangrove.</title>
        <authorList>
            <person name="Mu T."/>
        </authorList>
    </citation>
    <scope>NUCLEOTIDE SEQUENCE [LARGE SCALE GENOMIC DNA]</scope>
    <source>
        <strain evidence="9 10">CPCC 100088</strain>
    </source>
</reference>
<reference evidence="9 10" key="1">
    <citation type="submission" date="2024-01" db="EMBL/GenBank/DDBJ databases">
        <authorList>
            <person name="Deng Y."/>
            <person name="Su J."/>
        </authorList>
    </citation>
    <scope>NUCLEOTIDE SEQUENCE [LARGE SCALE GENOMIC DNA]</scope>
    <source>
        <strain evidence="9 10">CPCC 100088</strain>
    </source>
</reference>
<evidence type="ECO:0000256" key="7">
    <source>
        <dbReference type="ARBA" id="ARBA00023136"/>
    </source>
</evidence>
<keyword evidence="7" id="KW-0472">Membrane</keyword>
<evidence type="ECO:0000256" key="1">
    <source>
        <dbReference type="ARBA" id="ARBA00005417"/>
    </source>
</evidence>
<dbReference type="InterPro" id="IPR027417">
    <property type="entry name" value="P-loop_NTPase"/>
</dbReference>
<dbReference type="PROSITE" id="PS50893">
    <property type="entry name" value="ABC_TRANSPORTER_2"/>
    <property type="match status" value="1"/>
</dbReference>
<evidence type="ECO:0000313" key="10">
    <source>
        <dbReference type="Proteomes" id="UP001438953"/>
    </source>
</evidence>
<feature type="domain" description="ABC transporter" evidence="8">
    <location>
        <begin position="4"/>
        <end position="242"/>
    </location>
</feature>
<dbReference type="Pfam" id="PF08402">
    <property type="entry name" value="TOBE_2"/>
    <property type="match status" value="1"/>
</dbReference>
<dbReference type="InterPro" id="IPR047641">
    <property type="entry name" value="ABC_transpr_MalK/UgpC-like"/>
</dbReference>
<evidence type="ECO:0000256" key="4">
    <source>
        <dbReference type="ARBA" id="ARBA00022741"/>
    </source>
</evidence>
<dbReference type="Pfam" id="PF00005">
    <property type="entry name" value="ABC_tran"/>
    <property type="match status" value="1"/>
</dbReference>
<dbReference type="InterPro" id="IPR003439">
    <property type="entry name" value="ABC_transporter-like_ATP-bd"/>
</dbReference>
<dbReference type="SUPFAM" id="SSF50331">
    <property type="entry name" value="MOP-like"/>
    <property type="match status" value="1"/>
</dbReference>
<gene>
    <name evidence="9" type="ORF">VSX56_14365</name>
</gene>
<accession>A0ABV1SJ87</accession>
<protein>
    <submittedName>
        <fullName evidence="9">ABC transporter ATP-binding protein</fullName>
    </submittedName>
</protein>
<comment type="caution">
    <text evidence="9">The sequence shown here is derived from an EMBL/GenBank/DDBJ whole genome shotgun (WGS) entry which is preliminary data.</text>
</comment>
<keyword evidence="10" id="KW-1185">Reference proteome</keyword>